<keyword evidence="3" id="KW-1185">Reference proteome</keyword>
<reference evidence="2 3" key="1">
    <citation type="submission" date="2023-11" db="EMBL/GenBank/DDBJ databases">
        <title>MicrobeMod: A computational toolkit for identifying prokaryotic methylation and restriction-modification with nanopore sequencing.</title>
        <authorList>
            <person name="Crits-Christoph A."/>
            <person name="Kang S.C."/>
            <person name="Lee H."/>
            <person name="Ostrov N."/>
        </authorList>
    </citation>
    <scope>NUCLEOTIDE SEQUENCE [LARGE SCALE GENOMIC DNA]</scope>
    <source>
        <strain evidence="2 3">ATCC 14820</strain>
    </source>
</reference>
<comment type="caution">
    <text evidence="2">The sequence shown here is derived from an EMBL/GenBank/DDBJ whole genome shotgun (WGS) entry which is preliminary data.</text>
</comment>
<accession>A0ABU4PQJ2</accession>
<protein>
    <submittedName>
        <fullName evidence="2">Uncharacterized protein</fullName>
    </submittedName>
</protein>
<keyword evidence="1" id="KW-1133">Transmembrane helix</keyword>
<proteinExistence type="predicted"/>
<evidence type="ECO:0000256" key="1">
    <source>
        <dbReference type="SAM" id="Phobius"/>
    </source>
</evidence>
<sequence>MVWLFISLCIFSLGSMLEYRTKNYPPLRPMGTADTVWKFLGAVSGVWFIILFVWMFFVVAWWVVIFLFIGAATTQGFFYGIASRLRAAPLISMIAMITGGIGSALVLYHLQYAAA</sequence>
<feature type="transmembrane region" description="Helical" evidence="1">
    <location>
        <begin position="46"/>
        <end position="69"/>
    </location>
</feature>
<feature type="transmembrane region" description="Helical" evidence="1">
    <location>
        <begin position="90"/>
        <end position="110"/>
    </location>
</feature>
<organism evidence="2 3">
    <name type="scientific">Sphingomonas echinoides</name>
    <dbReference type="NCBI Taxonomy" id="59803"/>
    <lineage>
        <taxon>Bacteria</taxon>
        <taxon>Pseudomonadati</taxon>
        <taxon>Pseudomonadota</taxon>
        <taxon>Alphaproteobacteria</taxon>
        <taxon>Sphingomonadales</taxon>
        <taxon>Sphingomonadaceae</taxon>
        <taxon>Sphingomonas</taxon>
    </lineage>
</organism>
<evidence type="ECO:0000313" key="2">
    <source>
        <dbReference type="EMBL" id="MDX5985407.1"/>
    </source>
</evidence>
<dbReference type="Proteomes" id="UP001279660">
    <property type="component" value="Unassembled WGS sequence"/>
</dbReference>
<evidence type="ECO:0000313" key="3">
    <source>
        <dbReference type="Proteomes" id="UP001279660"/>
    </source>
</evidence>
<keyword evidence="1" id="KW-0472">Membrane</keyword>
<name>A0ABU4PQJ2_9SPHN</name>
<dbReference type="EMBL" id="JAWXXV010000001">
    <property type="protein sequence ID" value="MDX5985407.1"/>
    <property type="molecule type" value="Genomic_DNA"/>
</dbReference>
<dbReference type="RefSeq" id="WP_010408177.1">
    <property type="nucleotide sequence ID" value="NZ_JAWXXV010000001.1"/>
</dbReference>
<gene>
    <name evidence="2" type="ORF">SIL82_14205</name>
</gene>
<keyword evidence="1" id="KW-0812">Transmembrane</keyword>